<dbReference type="SUPFAM" id="SSF51905">
    <property type="entry name" value="FAD/NAD(P)-binding domain"/>
    <property type="match status" value="1"/>
</dbReference>
<dbReference type="InterPro" id="IPR016156">
    <property type="entry name" value="FAD/NAD-linked_Rdtase_dimer_sf"/>
</dbReference>
<evidence type="ECO:0000259" key="6">
    <source>
        <dbReference type="Pfam" id="PF18267"/>
    </source>
</evidence>
<dbReference type="PRINTS" id="PR00368">
    <property type="entry name" value="FADPNR"/>
</dbReference>
<comment type="caution">
    <text evidence="7">The sequence shown here is derived from an EMBL/GenBank/DDBJ whole genome shotgun (WGS) entry which is preliminary data.</text>
</comment>
<protein>
    <recommendedName>
        <fullName evidence="9">Nitrite reductase (NADH) large subunit</fullName>
    </recommendedName>
</protein>
<dbReference type="Gene3D" id="3.30.390.30">
    <property type="match status" value="1"/>
</dbReference>
<dbReference type="RefSeq" id="WP_431355737.1">
    <property type="nucleotide sequence ID" value="NZ_BSNN01000002.1"/>
</dbReference>
<comment type="similarity">
    <text evidence="2">Belongs to the FAD-dependent oxidoreductase family.</text>
</comment>
<evidence type="ECO:0000256" key="2">
    <source>
        <dbReference type="ARBA" id="ARBA00006442"/>
    </source>
</evidence>
<evidence type="ECO:0000256" key="4">
    <source>
        <dbReference type="ARBA" id="ARBA00022827"/>
    </source>
</evidence>
<dbReference type="Proteomes" id="UP001156694">
    <property type="component" value="Unassembled WGS sequence"/>
</dbReference>
<keyword evidence="8" id="KW-1185">Reference proteome</keyword>
<evidence type="ECO:0000313" key="7">
    <source>
        <dbReference type="EMBL" id="GLQ33981.1"/>
    </source>
</evidence>
<name>A0ABQ5VS18_9RHOB</name>
<feature type="domain" description="NADH-rubredoxin oxidoreductase C-terminal" evidence="6">
    <location>
        <begin position="315"/>
        <end position="382"/>
    </location>
</feature>
<dbReference type="Gene3D" id="3.50.50.60">
    <property type="entry name" value="FAD/NAD(P)-binding domain"/>
    <property type="match status" value="2"/>
</dbReference>
<dbReference type="InterPro" id="IPR050260">
    <property type="entry name" value="FAD-bd_OxRdtase"/>
</dbReference>
<dbReference type="Pfam" id="PF18267">
    <property type="entry name" value="Rubredoxin_C"/>
    <property type="match status" value="1"/>
</dbReference>
<keyword evidence="3" id="KW-0285">Flavoprotein</keyword>
<dbReference type="InterPro" id="IPR041575">
    <property type="entry name" value="Rubredoxin_C"/>
</dbReference>
<feature type="domain" description="FAD/NAD(P)-binding" evidence="5">
    <location>
        <begin position="4"/>
        <end position="280"/>
    </location>
</feature>
<dbReference type="InterPro" id="IPR036188">
    <property type="entry name" value="FAD/NAD-bd_sf"/>
</dbReference>
<evidence type="ECO:0000259" key="5">
    <source>
        <dbReference type="Pfam" id="PF07992"/>
    </source>
</evidence>
<evidence type="ECO:0000256" key="1">
    <source>
        <dbReference type="ARBA" id="ARBA00001974"/>
    </source>
</evidence>
<sequence length="463" mass="49956">MAQNLVIIGAGMASGRLIENLLEQDPQAYKITLFNAEPRGNYNRLMLSPVLSGEKNYEEIITHSDAWYEDRGITTYFGEPVLEIDQAAKFIRSASNCAPYDKLVIATGSAPVMIPFPGINLEGVLPYRDLDNVNLMLDVAQKPQSKAVVIGGGVLGLEAAAGLNARGMDVTVIHISDHLMERQLDSTAAGLLQKSLEARGITVHTQGATKEIVGAERVEAVKLEDGTIYPADIVVMAVGIRPETRLAKEAGIATARGIIVDDALRTEASDIYALGECVEHSGQLFGLVAPLYEQAKVLANDLLGHRAVFTPIELSTKLKVTGCDLFSAGDFARGADRDEIVYFDPISGIYKRLNVQDNKLIGVVMYGDTVDGAWFLQKIKSGEDISPIRETLIFGPNFTLDAPPDPLVAVVALPLDCTINSYDGPYFGKYVSNQLGGDQIAYGKYVNPKFGKCSDMAGAVINE</sequence>
<organism evidence="7 8">
    <name type="scientific">Amylibacter marinus</name>
    <dbReference type="NCBI Taxonomy" id="1475483"/>
    <lineage>
        <taxon>Bacteria</taxon>
        <taxon>Pseudomonadati</taxon>
        <taxon>Pseudomonadota</taxon>
        <taxon>Alphaproteobacteria</taxon>
        <taxon>Rhodobacterales</taxon>
        <taxon>Paracoccaceae</taxon>
        <taxon>Amylibacter</taxon>
    </lineage>
</organism>
<keyword evidence="4" id="KW-0274">FAD</keyword>
<comment type="cofactor">
    <cofactor evidence="1">
        <name>FAD</name>
        <dbReference type="ChEBI" id="CHEBI:57692"/>
    </cofactor>
</comment>
<reference evidence="8" key="1">
    <citation type="journal article" date="2019" name="Int. J. Syst. Evol. Microbiol.">
        <title>The Global Catalogue of Microorganisms (GCM) 10K type strain sequencing project: providing services to taxonomists for standard genome sequencing and annotation.</title>
        <authorList>
            <consortium name="The Broad Institute Genomics Platform"/>
            <consortium name="The Broad Institute Genome Sequencing Center for Infectious Disease"/>
            <person name="Wu L."/>
            <person name="Ma J."/>
        </authorList>
    </citation>
    <scope>NUCLEOTIDE SEQUENCE [LARGE SCALE GENOMIC DNA]</scope>
    <source>
        <strain evidence="8">NBRC 110140</strain>
    </source>
</reference>
<dbReference type="Pfam" id="PF07992">
    <property type="entry name" value="Pyr_redox_2"/>
    <property type="match status" value="1"/>
</dbReference>
<dbReference type="InterPro" id="IPR023753">
    <property type="entry name" value="FAD/NAD-binding_dom"/>
</dbReference>
<dbReference type="EMBL" id="BSNN01000002">
    <property type="protein sequence ID" value="GLQ33981.1"/>
    <property type="molecule type" value="Genomic_DNA"/>
</dbReference>
<dbReference type="PRINTS" id="PR00411">
    <property type="entry name" value="PNDRDTASEI"/>
</dbReference>
<dbReference type="PANTHER" id="PTHR43429">
    <property type="entry name" value="PYRIDINE NUCLEOTIDE-DISULFIDE OXIDOREDUCTASE DOMAIN-CONTAINING"/>
    <property type="match status" value="1"/>
</dbReference>
<gene>
    <name evidence="7" type="ORF">GCM10007939_02640</name>
</gene>
<evidence type="ECO:0000313" key="8">
    <source>
        <dbReference type="Proteomes" id="UP001156694"/>
    </source>
</evidence>
<evidence type="ECO:0008006" key="9">
    <source>
        <dbReference type="Google" id="ProtNLM"/>
    </source>
</evidence>
<evidence type="ECO:0000256" key="3">
    <source>
        <dbReference type="ARBA" id="ARBA00022630"/>
    </source>
</evidence>
<dbReference type="PANTHER" id="PTHR43429:SF3">
    <property type="entry name" value="NITRITE REDUCTASE [NAD(P)H]"/>
    <property type="match status" value="1"/>
</dbReference>
<proteinExistence type="inferred from homology"/>
<accession>A0ABQ5VS18</accession>